<dbReference type="SMART" id="SM00471">
    <property type="entry name" value="HDc"/>
    <property type="match status" value="1"/>
</dbReference>
<evidence type="ECO:0000313" key="8">
    <source>
        <dbReference type="EnsemblProtists" id="EKX54147"/>
    </source>
</evidence>
<keyword evidence="9" id="KW-1185">Reference proteome</keyword>
<evidence type="ECO:0000259" key="6">
    <source>
        <dbReference type="PROSITE" id="PS51845"/>
    </source>
</evidence>
<dbReference type="InterPro" id="IPR003607">
    <property type="entry name" value="HD/PDEase_dom"/>
</dbReference>
<dbReference type="InterPro" id="IPR002073">
    <property type="entry name" value="PDEase_catalytic_dom"/>
</dbReference>
<protein>
    <recommendedName>
        <fullName evidence="6">PDEase domain-containing protein</fullName>
    </recommendedName>
</protein>
<keyword evidence="1 5" id="KW-0479">Metal-binding</keyword>
<dbReference type="RefSeq" id="XP_005841127.1">
    <property type="nucleotide sequence ID" value="XM_005841070.1"/>
</dbReference>
<evidence type="ECO:0000256" key="1">
    <source>
        <dbReference type="ARBA" id="ARBA00022723"/>
    </source>
</evidence>
<dbReference type="GO" id="GO:0046872">
    <property type="term" value="F:metal ion binding"/>
    <property type="evidence" value="ECO:0007669"/>
    <property type="project" value="UniProtKB-KW"/>
</dbReference>
<dbReference type="AlphaFoldDB" id="L1K0K5"/>
<dbReference type="Pfam" id="PF00233">
    <property type="entry name" value="PDEase_I"/>
    <property type="match status" value="1"/>
</dbReference>
<feature type="binding site" evidence="5">
    <location>
        <position position="98"/>
    </location>
    <ligand>
        <name>Zn(2+)</name>
        <dbReference type="ChEBI" id="CHEBI:29105"/>
        <label>1</label>
    </ligand>
</feature>
<dbReference type="GO" id="GO:0004114">
    <property type="term" value="F:3',5'-cyclic-nucleotide phosphodiesterase activity"/>
    <property type="evidence" value="ECO:0007669"/>
    <property type="project" value="InterPro"/>
</dbReference>
<feature type="binding site" evidence="5">
    <location>
        <position position="211"/>
    </location>
    <ligand>
        <name>Zn(2+)</name>
        <dbReference type="ChEBI" id="CHEBI:29105"/>
        <label>1</label>
    </ligand>
</feature>
<dbReference type="PROSITE" id="PS51845">
    <property type="entry name" value="PDEASE_I_2"/>
    <property type="match status" value="1"/>
</dbReference>
<organism evidence="7">
    <name type="scientific">Guillardia theta (strain CCMP2712)</name>
    <name type="common">Cryptophyte</name>
    <dbReference type="NCBI Taxonomy" id="905079"/>
    <lineage>
        <taxon>Eukaryota</taxon>
        <taxon>Cryptophyceae</taxon>
        <taxon>Pyrenomonadales</taxon>
        <taxon>Geminigeraceae</taxon>
        <taxon>Guillardia</taxon>
    </lineage>
</organism>
<dbReference type="OMA" id="MVKLLWK"/>
<dbReference type="GO" id="GO:0007165">
    <property type="term" value="P:signal transduction"/>
    <property type="evidence" value="ECO:0007669"/>
    <property type="project" value="InterPro"/>
</dbReference>
<reference evidence="8" key="3">
    <citation type="submission" date="2015-06" db="UniProtKB">
        <authorList>
            <consortium name="EnsemblProtists"/>
        </authorList>
    </citation>
    <scope>IDENTIFICATION</scope>
</reference>
<dbReference type="KEGG" id="gtt:GUITHDRAFT_43702"/>
<evidence type="ECO:0000313" key="9">
    <source>
        <dbReference type="Proteomes" id="UP000011087"/>
    </source>
</evidence>
<evidence type="ECO:0000256" key="2">
    <source>
        <dbReference type="ARBA" id="ARBA00022801"/>
    </source>
</evidence>
<dbReference type="HOGENOM" id="CLU_005940_6_1_1"/>
<proteinExistence type="predicted"/>
<feature type="binding site" evidence="4">
    <location>
        <position position="211"/>
    </location>
    <ligand>
        <name>AMP</name>
        <dbReference type="ChEBI" id="CHEBI:456215"/>
    </ligand>
</feature>
<dbReference type="Gene3D" id="1.10.1300.10">
    <property type="entry name" value="3'5'-cyclic nucleotide phosphodiesterase, catalytic domain"/>
    <property type="match status" value="1"/>
</dbReference>
<keyword evidence="2" id="KW-0378">Hydrolase</keyword>
<dbReference type="PaxDb" id="55529-EKX54147"/>
<dbReference type="PANTHER" id="PTHR11347">
    <property type="entry name" value="CYCLIC NUCLEOTIDE PHOSPHODIESTERASE"/>
    <property type="match status" value="1"/>
</dbReference>
<reference evidence="9" key="2">
    <citation type="submission" date="2012-11" db="EMBL/GenBank/DDBJ databases">
        <authorList>
            <person name="Kuo A."/>
            <person name="Curtis B.A."/>
            <person name="Tanifuji G."/>
            <person name="Burki F."/>
            <person name="Gruber A."/>
            <person name="Irimia M."/>
            <person name="Maruyama S."/>
            <person name="Arias M.C."/>
            <person name="Ball S.G."/>
            <person name="Gile G.H."/>
            <person name="Hirakawa Y."/>
            <person name="Hopkins J.F."/>
            <person name="Rensing S.A."/>
            <person name="Schmutz J."/>
            <person name="Symeonidi A."/>
            <person name="Elias M."/>
            <person name="Eveleigh R.J."/>
            <person name="Herman E.K."/>
            <person name="Klute M.J."/>
            <person name="Nakayama T."/>
            <person name="Obornik M."/>
            <person name="Reyes-Prieto A."/>
            <person name="Armbrust E.V."/>
            <person name="Aves S.J."/>
            <person name="Beiko R.G."/>
            <person name="Coutinho P."/>
            <person name="Dacks J.B."/>
            <person name="Durnford D.G."/>
            <person name="Fast N.M."/>
            <person name="Green B.R."/>
            <person name="Grisdale C."/>
            <person name="Hempe F."/>
            <person name="Henrissat B."/>
            <person name="Hoppner M.P."/>
            <person name="Ishida K.-I."/>
            <person name="Kim E."/>
            <person name="Koreny L."/>
            <person name="Kroth P.G."/>
            <person name="Liu Y."/>
            <person name="Malik S.-B."/>
            <person name="Maier U.G."/>
            <person name="McRose D."/>
            <person name="Mock T."/>
            <person name="Neilson J.A."/>
            <person name="Onodera N.T."/>
            <person name="Poole A.M."/>
            <person name="Pritham E.J."/>
            <person name="Richards T.A."/>
            <person name="Rocap G."/>
            <person name="Roy S.W."/>
            <person name="Sarai C."/>
            <person name="Schaack S."/>
            <person name="Shirato S."/>
            <person name="Slamovits C.H."/>
            <person name="Spencer D.F."/>
            <person name="Suzuki S."/>
            <person name="Worden A.Z."/>
            <person name="Zauner S."/>
            <person name="Barry K."/>
            <person name="Bell C."/>
            <person name="Bharti A.K."/>
            <person name="Crow J.A."/>
            <person name="Grimwood J."/>
            <person name="Kramer R."/>
            <person name="Lindquist E."/>
            <person name="Lucas S."/>
            <person name="Salamov A."/>
            <person name="McFadden G.I."/>
            <person name="Lane C.E."/>
            <person name="Keeling P.J."/>
            <person name="Gray M.W."/>
            <person name="Grigoriev I.V."/>
            <person name="Archibald J.M."/>
        </authorList>
    </citation>
    <scope>NUCLEOTIDE SEQUENCE</scope>
    <source>
        <strain evidence="9">CCMP2712</strain>
    </source>
</reference>
<dbReference type="InterPro" id="IPR023174">
    <property type="entry name" value="PDEase_CS"/>
</dbReference>
<feature type="binding site" evidence="5">
    <location>
        <position position="99"/>
    </location>
    <ligand>
        <name>Zn(2+)</name>
        <dbReference type="ChEBI" id="CHEBI:29105"/>
        <label>2</label>
    </ligand>
</feature>
<dbReference type="InterPro" id="IPR023088">
    <property type="entry name" value="PDEase"/>
</dbReference>
<feature type="binding site" evidence="5">
    <location>
        <position position="99"/>
    </location>
    <ligand>
        <name>Zn(2+)</name>
        <dbReference type="ChEBI" id="CHEBI:29105"/>
        <label>1</label>
    </ligand>
</feature>
<dbReference type="OrthoDB" id="189220at2759"/>
<feature type="non-terminal residue" evidence="7">
    <location>
        <position position="306"/>
    </location>
</feature>
<evidence type="ECO:0000256" key="5">
    <source>
        <dbReference type="PIRSR" id="PIRSR623088-3"/>
    </source>
</evidence>
<feature type="active site" description="Proton donor" evidence="3">
    <location>
        <position position="58"/>
    </location>
</feature>
<name>L1K0K5_GUITC</name>
<feature type="binding site" evidence="4">
    <location>
        <begin position="58"/>
        <end position="62"/>
    </location>
    <ligand>
        <name>AMP</name>
        <dbReference type="ChEBI" id="CHEBI:456215"/>
    </ligand>
</feature>
<dbReference type="CDD" id="cd00077">
    <property type="entry name" value="HDc"/>
    <property type="match status" value="1"/>
</dbReference>
<dbReference type="InterPro" id="IPR036971">
    <property type="entry name" value="PDEase_catalytic_dom_sf"/>
</dbReference>
<dbReference type="Proteomes" id="UP000011087">
    <property type="component" value="Unassembled WGS sequence"/>
</dbReference>
<dbReference type="PROSITE" id="PS00126">
    <property type="entry name" value="PDEASE_I_1"/>
    <property type="match status" value="1"/>
</dbReference>
<evidence type="ECO:0000313" key="7">
    <source>
        <dbReference type="EMBL" id="EKX54147.1"/>
    </source>
</evidence>
<dbReference type="STRING" id="905079.L1K0K5"/>
<evidence type="ECO:0000256" key="3">
    <source>
        <dbReference type="PIRSR" id="PIRSR623088-1"/>
    </source>
</evidence>
<reference evidence="7 9" key="1">
    <citation type="journal article" date="2012" name="Nature">
        <title>Algal genomes reveal evolutionary mosaicism and the fate of nucleomorphs.</title>
        <authorList>
            <consortium name="DOE Joint Genome Institute"/>
            <person name="Curtis B.A."/>
            <person name="Tanifuji G."/>
            <person name="Burki F."/>
            <person name="Gruber A."/>
            <person name="Irimia M."/>
            <person name="Maruyama S."/>
            <person name="Arias M.C."/>
            <person name="Ball S.G."/>
            <person name="Gile G.H."/>
            <person name="Hirakawa Y."/>
            <person name="Hopkins J.F."/>
            <person name="Kuo A."/>
            <person name="Rensing S.A."/>
            <person name="Schmutz J."/>
            <person name="Symeonidi A."/>
            <person name="Elias M."/>
            <person name="Eveleigh R.J."/>
            <person name="Herman E.K."/>
            <person name="Klute M.J."/>
            <person name="Nakayama T."/>
            <person name="Obornik M."/>
            <person name="Reyes-Prieto A."/>
            <person name="Armbrust E.V."/>
            <person name="Aves S.J."/>
            <person name="Beiko R.G."/>
            <person name="Coutinho P."/>
            <person name="Dacks J.B."/>
            <person name="Durnford D.G."/>
            <person name="Fast N.M."/>
            <person name="Green B.R."/>
            <person name="Grisdale C.J."/>
            <person name="Hempel F."/>
            <person name="Henrissat B."/>
            <person name="Hoppner M.P."/>
            <person name="Ishida K."/>
            <person name="Kim E."/>
            <person name="Koreny L."/>
            <person name="Kroth P.G."/>
            <person name="Liu Y."/>
            <person name="Malik S.B."/>
            <person name="Maier U.G."/>
            <person name="McRose D."/>
            <person name="Mock T."/>
            <person name="Neilson J.A."/>
            <person name="Onodera N.T."/>
            <person name="Poole A.M."/>
            <person name="Pritham E.J."/>
            <person name="Richards T.A."/>
            <person name="Rocap G."/>
            <person name="Roy S.W."/>
            <person name="Sarai C."/>
            <person name="Schaack S."/>
            <person name="Shirato S."/>
            <person name="Slamovits C.H."/>
            <person name="Spencer D.F."/>
            <person name="Suzuki S."/>
            <person name="Worden A.Z."/>
            <person name="Zauner S."/>
            <person name="Barry K."/>
            <person name="Bell C."/>
            <person name="Bharti A.K."/>
            <person name="Crow J.A."/>
            <person name="Grimwood J."/>
            <person name="Kramer R."/>
            <person name="Lindquist E."/>
            <person name="Lucas S."/>
            <person name="Salamov A."/>
            <person name="McFadden G.I."/>
            <person name="Lane C.E."/>
            <person name="Keeling P.J."/>
            <person name="Gray M.W."/>
            <person name="Grigoriev I.V."/>
            <person name="Archibald J.M."/>
        </authorList>
    </citation>
    <scope>NUCLEOTIDE SEQUENCE</scope>
    <source>
        <strain evidence="7 9">CCMP2712</strain>
    </source>
</reference>
<accession>L1K0K5</accession>
<feature type="binding site" evidence="5">
    <location>
        <position position="62"/>
    </location>
    <ligand>
        <name>Zn(2+)</name>
        <dbReference type="ChEBI" id="CHEBI:29105"/>
        <label>1</label>
    </ligand>
</feature>
<feature type="non-terminal residue" evidence="7">
    <location>
        <position position="1"/>
    </location>
</feature>
<dbReference type="EnsemblProtists" id="EKX54147">
    <property type="protein sequence ID" value="EKX54147"/>
    <property type="gene ID" value="GUITHDRAFT_43702"/>
</dbReference>
<dbReference type="SUPFAM" id="SSF109604">
    <property type="entry name" value="HD-domain/PDEase-like"/>
    <property type="match status" value="1"/>
</dbReference>
<dbReference type="eggNOG" id="KOG3688">
    <property type="taxonomic scope" value="Eukaryota"/>
</dbReference>
<dbReference type="GeneID" id="17310763"/>
<feature type="binding site" evidence="4">
    <location>
        <position position="262"/>
    </location>
    <ligand>
        <name>AMP</name>
        <dbReference type="ChEBI" id="CHEBI:456215"/>
    </ligand>
</feature>
<feature type="domain" description="PDEase" evidence="6">
    <location>
        <begin position="1"/>
        <end position="306"/>
    </location>
</feature>
<gene>
    <name evidence="7" type="ORF">GUITHDRAFT_43702</name>
</gene>
<evidence type="ECO:0000256" key="4">
    <source>
        <dbReference type="PIRSR" id="PIRSR623088-2"/>
    </source>
</evidence>
<dbReference type="EMBL" id="JH992968">
    <property type="protein sequence ID" value="EKX54147.1"/>
    <property type="molecule type" value="Genomic_DNA"/>
</dbReference>
<feature type="binding site" evidence="4">
    <location>
        <position position="99"/>
    </location>
    <ligand>
        <name>AMP</name>
        <dbReference type="ChEBI" id="CHEBI:456215"/>
    </ligand>
</feature>
<sequence>WGFSPFELAQASHMRPIQALGWHLLCRWNVLEELMIDEMTMRNWLAFVESKYNSNPYHNAIHASDILQTVHFMLQTCNLWSYLTQKQITALLLAALVHDLGHDGLNNNYHKNSISQRALMYNDQSIQENYHLFLLFSSMDTNQEIDIFHNLSQENFLELRKAIIDMVLFTDMSKHFMLLKDLKETCEADSLDEKLRGSSDLLLKAVLHVCDISNPAKPRELAISWTERCIEEFFSQGDQEKSLGLPVSPQCNRETTSIPDSQIGFIEFVVLPSFQVLSTALPTIKDVCLPNLHSNLNYWKEKKEEL</sequence>
<dbReference type="PRINTS" id="PR00387">
    <property type="entry name" value="PDIESTERASE1"/>
</dbReference>